<organism evidence="8 9">
    <name type="scientific">Phialemonium atrogriseum</name>
    <dbReference type="NCBI Taxonomy" id="1093897"/>
    <lineage>
        <taxon>Eukaryota</taxon>
        <taxon>Fungi</taxon>
        <taxon>Dikarya</taxon>
        <taxon>Ascomycota</taxon>
        <taxon>Pezizomycotina</taxon>
        <taxon>Sordariomycetes</taxon>
        <taxon>Sordariomycetidae</taxon>
        <taxon>Cephalothecales</taxon>
        <taxon>Cephalothecaceae</taxon>
        <taxon>Phialemonium</taxon>
    </lineage>
</organism>
<feature type="transmembrane region" description="Helical" evidence="6">
    <location>
        <begin position="298"/>
        <end position="320"/>
    </location>
</feature>
<feature type="transmembrane region" description="Helical" evidence="6">
    <location>
        <begin position="34"/>
        <end position="52"/>
    </location>
</feature>
<dbReference type="PANTHER" id="PTHR48022">
    <property type="entry name" value="PLASTIDIC GLUCOSE TRANSPORTER 4"/>
    <property type="match status" value="1"/>
</dbReference>
<evidence type="ECO:0000256" key="2">
    <source>
        <dbReference type="ARBA" id="ARBA00010992"/>
    </source>
</evidence>
<feature type="transmembrane region" description="Helical" evidence="6">
    <location>
        <begin position="340"/>
        <end position="358"/>
    </location>
</feature>
<sequence length="538" mass="60213">MGILSASDGTSDPILSRMVAEDKVSWYKKPNLRILYLWLFLCCMGVEMTSGFDSQLINVLQFSPPFNKYFGAGYRNPITDQPSIEPGLLGFISSCYQLGSIIGVPIAPWLNQRYGRRWSIMLGSLIMCAGSILQGFSQHVAMYIIARMLLGLGIVFCIISGSAMIGELGYPKERPVLTSLFNSSYFIGSIVASAIALATVEIKNDWSWRVPSILQICPSLLQISIVFLLPESPRWLISKDRDDEAFAVLVKYHAEGDADSVLVKAEMAQIKSTIQLELAHSKQSWMDMVATAGMRRRVLIAAMLGLFTQMSGNTLLSYYSNLLFEMMGYTSSYAKTRINLANNCWGLINSTIIALLVTRFKRRHMFMCSSICMLLVFISMTVSFERLRFAKDNNMTNGAASIAALIFYFAYSPTYNVGNNALTYTYLVELFPYAERSRGIGVEQVFGKIGGFFSNNVNPIALTALDWKFLAIYCGWITFEFLFQFVFYPETQGRTLEELAFLFEDKALADQAVAAVEKQIHGEENVATAVEEERKVVV</sequence>
<dbReference type="InterPro" id="IPR020846">
    <property type="entry name" value="MFS_dom"/>
</dbReference>
<dbReference type="RefSeq" id="XP_060279710.1">
    <property type="nucleotide sequence ID" value="XM_060425638.1"/>
</dbReference>
<comment type="subcellular location">
    <subcellularLocation>
        <location evidence="1">Membrane</location>
        <topology evidence="1">Multi-pass membrane protein</topology>
    </subcellularLocation>
</comment>
<feature type="transmembrane region" description="Helical" evidence="6">
    <location>
        <begin position="365"/>
        <end position="384"/>
    </location>
</feature>
<keyword evidence="9" id="KW-1185">Reference proteome</keyword>
<dbReference type="PROSITE" id="PS50850">
    <property type="entry name" value="MFS"/>
    <property type="match status" value="1"/>
</dbReference>
<evidence type="ECO:0000313" key="9">
    <source>
        <dbReference type="Proteomes" id="UP001244011"/>
    </source>
</evidence>
<evidence type="ECO:0000259" key="7">
    <source>
        <dbReference type="PROSITE" id="PS50850"/>
    </source>
</evidence>
<accession>A0AAJ0FDQ3</accession>
<evidence type="ECO:0000256" key="4">
    <source>
        <dbReference type="ARBA" id="ARBA00022989"/>
    </source>
</evidence>
<dbReference type="Proteomes" id="UP001244011">
    <property type="component" value="Unassembled WGS sequence"/>
</dbReference>
<dbReference type="GO" id="GO:0016020">
    <property type="term" value="C:membrane"/>
    <property type="evidence" value="ECO:0007669"/>
    <property type="project" value="UniProtKB-SubCell"/>
</dbReference>
<feature type="transmembrane region" description="Helical" evidence="6">
    <location>
        <begin position="118"/>
        <end position="136"/>
    </location>
</feature>
<dbReference type="InterPro" id="IPR036259">
    <property type="entry name" value="MFS_trans_sf"/>
</dbReference>
<dbReference type="AlphaFoldDB" id="A0AAJ0FDQ3"/>
<name>A0AAJ0FDQ3_9PEZI</name>
<protein>
    <submittedName>
        <fullName evidence="8">General substrate transporter</fullName>
    </submittedName>
</protein>
<dbReference type="SUPFAM" id="SSF103473">
    <property type="entry name" value="MFS general substrate transporter"/>
    <property type="match status" value="1"/>
</dbReference>
<dbReference type="EMBL" id="MU839027">
    <property type="protein sequence ID" value="KAK1763497.1"/>
    <property type="molecule type" value="Genomic_DNA"/>
</dbReference>
<dbReference type="Pfam" id="PF00083">
    <property type="entry name" value="Sugar_tr"/>
    <property type="match status" value="1"/>
</dbReference>
<dbReference type="FunFam" id="1.20.1250.20:FF:000117">
    <property type="entry name" value="MFS hexose transporter"/>
    <property type="match status" value="1"/>
</dbReference>
<gene>
    <name evidence="8" type="ORF">QBC33DRAFT_499413</name>
</gene>
<feature type="transmembrane region" description="Helical" evidence="6">
    <location>
        <begin position="177"/>
        <end position="200"/>
    </location>
</feature>
<dbReference type="InterPro" id="IPR050360">
    <property type="entry name" value="MFS_Sugar_Transporters"/>
</dbReference>
<proteinExistence type="inferred from homology"/>
<evidence type="ECO:0000256" key="1">
    <source>
        <dbReference type="ARBA" id="ARBA00004141"/>
    </source>
</evidence>
<reference evidence="8" key="1">
    <citation type="submission" date="2023-06" db="EMBL/GenBank/DDBJ databases">
        <title>Genome-scale phylogeny and comparative genomics of the fungal order Sordariales.</title>
        <authorList>
            <consortium name="Lawrence Berkeley National Laboratory"/>
            <person name="Hensen N."/>
            <person name="Bonometti L."/>
            <person name="Westerberg I."/>
            <person name="Brannstrom I.O."/>
            <person name="Guillou S."/>
            <person name="Cros-Aarteil S."/>
            <person name="Calhoun S."/>
            <person name="Haridas S."/>
            <person name="Kuo A."/>
            <person name="Mondo S."/>
            <person name="Pangilinan J."/>
            <person name="Riley R."/>
            <person name="Labutti K."/>
            <person name="Andreopoulos B."/>
            <person name="Lipzen A."/>
            <person name="Chen C."/>
            <person name="Yanf M."/>
            <person name="Daum C."/>
            <person name="Ng V."/>
            <person name="Clum A."/>
            <person name="Steindorff A."/>
            <person name="Ohm R."/>
            <person name="Martin F."/>
            <person name="Silar P."/>
            <person name="Natvig D."/>
            <person name="Lalanne C."/>
            <person name="Gautier V."/>
            <person name="Ament-Velasquez S.L."/>
            <person name="Kruys A."/>
            <person name="Hutchinson M.I."/>
            <person name="Powell A.J."/>
            <person name="Barry K."/>
            <person name="Miller A.N."/>
            <person name="Grigoriev I.V."/>
            <person name="Debuchy R."/>
            <person name="Gladieux P."/>
            <person name="Thoren M.H."/>
            <person name="Johannesson H."/>
        </authorList>
    </citation>
    <scope>NUCLEOTIDE SEQUENCE</scope>
    <source>
        <strain evidence="8">8032-3</strain>
    </source>
</reference>
<comment type="similarity">
    <text evidence="2">Belongs to the major facilitator superfamily. Sugar transporter (TC 2.A.1.1) family.</text>
</comment>
<feature type="domain" description="Major facilitator superfamily (MFS) profile" evidence="7">
    <location>
        <begin position="39"/>
        <end position="492"/>
    </location>
</feature>
<keyword evidence="5 6" id="KW-0472">Membrane</keyword>
<keyword evidence="3 6" id="KW-0812">Transmembrane</keyword>
<dbReference type="PANTHER" id="PTHR48022:SF29">
    <property type="entry name" value="SUGAR TRANSPORTER, PUTATIVE (AFU_ORTHOLOGUE AFUA_6G14500)-RELATED"/>
    <property type="match status" value="1"/>
</dbReference>
<evidence type="ECO:0000313" key="8">
    <source>
        <dbReference type="EMBL" id="KAK1763497.1"/>
    </source>
</evidence>
<dbReference type="InterPro" id="IPR005828">
    <property type="entry name" value="MFS_sugar_transport-like"/>
</dbReference>
<evidence type="ECO:0000256" key="5">
    <source>
        <dbReference type="ARBA" id="ARBA00023136"/>
    </source>
</evidence>
<evidence type="ECO:0000256" key="6">
    <source>
        <dbReference type="SAM" id="Phobius"/>
    </source>
</evidence>
<keyword evidence="4 6" id="KW-1133">Transmembrane helix</keyword>
<comment type="caution">
    <text evidence="8">The sequence shown here is derived from an EMBL/GenBank/DDBJ whole genome shotgun (WGS) entry which is preliminary data.</text>
</comment>
<dbReference type="GO" id="GO:0005351">
    <property type="term" value="F:carbohydrate:proton symporter activity"/>
    <property type="evidence" value="ECO:0007669"/>
    <property type="project" value="TreeGrafter"/>
</dbReference>
<feature type="transmembrane region" description="Helical" evidence="6">
    <location>
        <begin position="142"/>
        <end position="165"/>
    </location>
</feature>
<dbReference type="GeneID" id="85308825"/>
<evidence type="ECO:0000256" key="3">
    <source>
        <dbReference type="ARBA" id="ARBA00022692"/>
    </source>
</evidence>
<dbReference type="Gene3D" id="1.20.1250.20">
    <property type="entry name" value="MFS general substrate transporter like domains"/>
    <property type="match status" value="1"/>
</dbReference>